<dbReference type="Pfam" id="PF04389">
    <property type="entry name" value="Peptidase_M28"/>
    <property type="match status" value="3"/>
</dbReference>
<feature type="domain" description="Peptidase M28" evidence="4">
    <location>
        <begin position="462"/>
        <end position="713"/>
    </location>
</feature>
<proteinExistence type="inferred from homology"/>
<dbReference type="FunFam" id="3.40.630.10:FF:000179">
    <property type="entry name" value="uncharacterized protein LOC100177071"/>
    <property type="match status" value="1"/>
</dbReference>
<evidence type="ECO:0000313" key="5">
    <source>
        <dbReference type="EMBL" id="CAH1230059.1"/>
    </source>
</evidence>
<protein>
    <submittedName>
        <fullName evidence="5">Hypp283 protein</fullName>
    </submittedName>
</protein>
<dbReference type="InterPro" id="IPR045175">
    <property type="entry name" value="M28_fam"/>
</dbReference>
<feature type="chain" id="PRO_5035448334" evidence="3">
    <location>
        <begin position="17"/>
        <end position="1131"/>
    </location>
</feature>
<feature type="signal peptide" evidence="3">
    <location>
        <begin position="1"/>
        <end position="16"/>
    </location>
</feature>
<name>A0A8J9VYG2_BRALA</name>
<organism evidence="5 6">
    <name type="scientific">Branchiostoma lanceolatum</name>
    <name type="common">Common lancelet</name>
    <name type="synonym">Amphioxus lanceolatum</name>
    <dbReference type="NCBI Taxonomy" id="7740"/>
    <lineage>
        <taxon>Eukaryota</taxon>
        <taxon>Metazoa</taxon>
        <taxon>Chordata</taxon>
        <taxon>Cephalochordata</taxon>
        <taxon>Leptocardii</taxon>
        <taxon>Amphioxiformes</taxon>
        <taxon>Branchiostomatidae</taxon>
        <taxon>Branchiostoma</taxon>
    </lineage>
</organism>
<evidence type="ECO:0000313" key="6">
    <source>
        <dbReference type="Proteomes" id="UP000838412"/>
    </source>
</evidence>
<dbReference type="AlphaFoldDB" id="A0A8J9VYG2"/>
<sequence length="1131" mass="122447">MSVVTTMFVALIAVLASQISSSWSSGSATINDVSVENLRESLEGPFGVNRHHLANPSGKAAARTHIIETFKHYGLEVTVQNFTAPIGNPNGNAGTNIIGVKRGKLSGTADDKIVAVGAHYDTVATSPGVDDDGSGMAAMLEIARVMTSYEQQNFTVIFVAFDHEEDIPHPSVAIGTPCETDMGSDDFVCAWLLPFIQSSGGPEFQGIFMLETIMNYDPRPGVQTVPPPFQFVFPSVYQDMVALNMAGSFLLLVHKPDEAAAVSMFQQTWGERPKDPANATTLNVNVPVTGKPADIETTTYYEFLGRSDCVSFWVREPYFRCVLVTDTANYRGTMRQCYHNPCDNVTSITDEKLTFLAKVTDSVLQTTMKLAEVNPASYSTGAATINDVSVENLRESLEGPFGVNRHHLANPSGKAAARTHIIETFQHFGLEVTVQNFNPPPPPGDTDGDASAGINIIGVKRGKLSGSSDDKIVAVGAHYDTVATSPGVDDNGSGMAAMLEIARVMTSYDEQNFTSIFVAFDEEEVAIPASVAIGTPCGTYRGADDFVRAWLLPFIQSSGGPEFQGIFMLETIMNYDPQPDVQTFPPGFSFAFPGAFQDGAALNMAGSFLLLIHKPDEAAAVSMFQETWGERAKDPVDATTINVNIPVAGKPGDIETTTYYEFLGRSDCLAFWVREPYFRCVFVSDTANYRGTMRQCYHNPCDNVTSITDEKLTFLAKVTDSVLQTTMKLAEVNPGSYSTDAATINDVSVENLRESLEGPFGVNRHHLANPSGKAAARTQIIETFKHYGLEVTVQNFAPPPGDTNGNASAGINIIGVKRGKLSGTSDDKIVAVGAHYDTVATSPGVDDNGSGMAAMLEIARVMTSYDEQNFTSIFVAFDEEEAPTPASVAIGTPCRTYNGADDFVCSWLLPFIQSSGGPEFQGIFVLETIMNYDPQPDVQTFPPVFPLAFPGVLQDAVDLNMAGSFLLLVHKPDEATAVSTFQQTWGERAKDPANATTLNVNVPVAGKPDDLETVTYYELLGRSDCVSFWVREPYFRCVLVTDTANYRGTMRQCYHNPCDNVTSITDEKLTFLAKVTDSVLQTTMKLAEVNPGSYSTGETSAAIRFGDSSMTSLMWLAIACRLSVLTLLRRG</sequence>
<dbReference type="OrthoDB" id="2214at2759"/>
<keyword evidence="6" id="KW-1185">Reference proteome</keyword>
<accession>A0A8J9VYG2</accession>
<keyword evidence="3" id="KW-0732">Signal</keyword>
<feature type="domain" description="Peptidase M28" evidence="4">
    <location>
        <begin position="819"/>
        <end position="901"/>
    </location>
</feature>
<evidence type="ECO:0000256" key="1">
    <source>
        <dbReference type="ARBA" id="ARBA00001947"/>
    </source>
</evidence>
<dbReference type="Proteomes" id="UP000838412">
    <property type="component" value="Chromosome 1"/>
</dbReference>
<dbReference type="SUPFAM" id="SSF53187">
    <property type="entry name" value="Zn-dependent exopeptidases"/>
    <property type="match status" value="3"/>
</dbReference>
<dbReference type="Gene3D" id="3.40.630.10">
    <property type="entry name" value="Zn peptidases"/>
    <property type="match status" value="3"/>
</dbReference>
<gene>
    <name evidence="5" type="primary">Hypp283</name>
    <name evidence="5" type="ORF">BLAG_LOCUS975</name>
</gene>
<dbReference type="GO" id="GO:0008235">
    <property type="term" value="F:metalloexopeptidase activity"/>
    <property type="evidence" value="ECO:0007669"/>
    <property type="project" value="InterPro"/>
</dbReference>
<evidence type="ECO:0000256" key="2">
    <source>
        <dbReference type="ARBA" id="ARBA00005634"/>
    </source>
</evidence>
<evidence type="ECO:0000256" key="3">
    <source>
        <dbReference type="SAM" id="SignalP"/>
    </source>
</evidence>
<dbReference type="InterPro" id="IPR007484">
    <property type="entry name" value="Peptidase_M28"/>
</dbReference>
<dbReference type="PANTHER" id="PTHR12147">
    <property type="entry name" value="METALLOPEPTIDASE M28 FAMILY MEMBER"/>
    <property type="match status" value="1"/>
</dbReference>
<dbReference type="GO" id="GO:0006508">
    <property type="term" value="P:proteolysis"/>
    <property type="evidence" value="ECO:0007669"/>
    <property type="project" value="InterPro"/>
</dbReference>
<feature type="domain" description="Peptidase M28" evidence="4">
    <location>
        <begin position="103"/>
        <end position="167"/>
    </location>
</feature>
<evidence type="ECO:0000259" key="4">
    <source>
        <dbReference type="Pfam" id="PF04389"/>
    </source>
</evidence>
<reference evidence="5" key="1">
    <citation type="submission" date="2022-01" db="EMBL/GenBank/DDBJ databases">
        <authorList>
            <person name="Braso-Vives M."/>
        </authorList>
    </citation>
    <scope>NUCLEOTIDE SEQUENCE</scope>
</reference>
<dbReference type="EMBL" id="OV696686">
    <property type="protein sequence ID" value="CAH1230059.1"/>
    <property type="molecule type" value="Genomic_DNA"/>
</dbReference>
<dbReference type="PANTHER" id="PTHR12147:SF26">
    <property type="entry name" value="PEPTIDASE M28 DOMAIN-CONTAINING PROTEIN"/>
    <property type="match status" value="1"/>
</dbReference>
<comment type="similarity">
    <text evidence="2">Belongs to the peptidase M28 family. M28B subfamily.</text>
</comment>
<comment type="cofactor">
    <cofactor evidence="1">
        <name>Zn(2+)</name>
        <dbReference type="ChEBI" id="CHEBI:29105"/>
    </cofactor>
</comment>